<dbReference type="InParanoid" id="A0A0C3A6I6"/>
<gene>
    <name evidence="1" type="ORF">SCLCIDRAFT_103776</name>
</gene>
<accession>A0A0C3A6I6</accession>
<reference evidence="2" key="2">
    <citation type="submission" date="2015-01" db="EMBL/GenBank/DDBJ databases">
        <title>Evolutionary Origins and Diversification of the Mycorrhizal Mutualists.</title>
        <authorList>
            <consortium name="DOE Joint Genome Institute"/>
            <consortium name="Mycorrhizal Genomics Consortium"/>
            <person name="Kohler A."/>
            <person name="Kuo A."/>
            <person name="Nagy L.G."/>
            <person name="Floudas D."/>
            <person name="Copeland A."/>
            <person name="Barry K.W."/>
            <person name="Cichocki N."/>
            <person name="Veneault-Fourrey C."/>
            <person name="LaButti K."/>
            <person name="Lindquist E.A."/>
            <person name="Lipzen A."/>
            <person name="Lundell T."/>
            <person name="Morin E."/>
            <person name="Murat C."/>
            <person name="Riley R."/>
            <person name="Ohm R."/>
            <person name="Sun H."/>
            <person name="Tunlid A."/>
            <person name="Henrissat B."/>
            <person name="Grigoriev I.V."/>
            <person name="Hibbett D.S."/>
            <person name="Martin F."/>
        </authorList>
    </citation>
    <scope>NUCLEOTIDE SEQUENCE [LARGE SCALE GENOMIC DNA]</scope>
    <source>
        <strain evidence="2">Foug A</strain>
    </source>
</reference>
<reference evidence="1 2" key="1">
    <citation type="submission" date="2014-04" db="EMBL/GenBank/DDBJ databases">
        <authorList>
            <consortium name="DOE Joint Genome Institute"/>
            <person name="Kuo A."/>
            <person name="Kohler A."/>
            <person name="Nagy L.G."/>
            <person name="Floudas D."/>
            <person name="Copeland A."/>
            <person name="Barry K.W."/>
            <person name="Cichocki N."/>
            <person name="Veneault-Fourrey C."/>
            <person name="LaButti K."/>
            <person name="Lindquist E.A."/>
            <person name="Lipzen A."/>
            <person name="Lundell T."/>
            <person name="Morin E."/>
            <person name="Murat C."/>
            <person name="Sun H."/>
            <person name="Tunlid A."/>
            <person name="Henrissat B."/>
            <person name="Grigoriev I.V."/>
            <person name="Hibbett D.S."/>
            <person name="Martin F."/>
            <person name="Nordberg H.P."/>
            <person name="Cantor M.N."/>
            <person name="Hua S.X."/>
        </authorList>
    </citation>
    <scope>NUCLEOTIDE SEQUENCE [LARGE SCALE GENOMIC DNA]</scope>
    <source>
        <strain evidence="1 2">Foug A</strain>
    </source>
</reference>
<name>A0A0C3A6I6_9AGAM</name>
<evidence type="ECO:0000313" key="2">
    <source>
        <dbReference type="Proteomes" id="UP000053989"/>
    </source>
</evidence>
<sequence length="232" mass="26298">ACIGYIPTPEFLTHSDFHSVLEARLWHRCLDIICSGLKVAVSIGTFMADPNNCSRYTFTPLAAYTADLPEQQMITCVTKNASPVTTAELDQFGDGVHYPPREGTMTLQILYNLCASGLDPWRLQEFLAAAKAAHLNGVQLPFWRDWRFSDPSIFLIGEILHALIKFFFDHAFKWCKELLGTDEMDTRYHTQHKRIGVRHFKKVSHVKQMTGRDHRDLARTIVATIAGAHGPR</sequence>
<dbReference type="Proteomes" id="UP000053989">
    <property type="component" value="Unassembled WGS sequence"/>
</dbReference>
<proteinExistence type="predicted"/>
<feature type="non-terminal residue" evidence="1">
    <location>
        <position position="1"/>
    </location>
</feature>
<organism evidence="1 2">
    <name type="scientific">Scleroderma citrinum Foug A</name>
    <dbReference type="NCBI Taxonomy" id="1036808"/>
    <lineage>
        <taxon>Eukaryota</taxon>
        <taxon>Fungi</taxon>
        <taxon>Dikarya</taxon>
        <taxon>Basidiomycota</taxon>
        <taxon>Agaricomycotina</taxon>
        <taxon>Agaricomycetes</taxon>
        <taxon>Agaricomycetidae</taxon>
        <taxon>Boletales</taxon>
        <taxon>Sclerodermatineae</taxon>
        <taxon>Sclerodermataceae</taxon>
        <taxon>Scleroderma</taxon>
    </lineage>
</organism>
<dbReference type="OrthoDB" id="3232986at2759"/>
<dbReference type="EMBL" id="KN822007">
    <property type="protein sequence ID" value="KIM69293.1"/>
    <property type="molecule type" value="Genomic_DNA"/>
</dbReference>
<evidence type="ECO:0000313" key="1">
    <source>
        <dbReference type="EMBL" id="KIM69293.1"/>
    </source>
</evidence>
<keyword evidence="2" id="KW-1185">Reference proteome</keyword>
<dbReference type="STRING" id="1036808.A0A0C3A6I6"/>
<dbReference type="InterPro" id="IPR041078">
    <property type="entry name" value="Plavaka"/>
</dbReference>
<dbReference type="HOGENOM" id="CLU_006344_12_1_1"/>
<dbReference type="AlphaFoldDB" id="A0A0C3A6I6"/>
<protein>
    <submittedName>
        <fullName evidence="1">Uncharacterized protein</fullName>
    </submittedName>
</protein>
<dbReference type="Pfam" id="PF18759">
    <property type="entry name" value="Plavaka"/>
    <property type="match status" value="1"/>
</dbReference>